<reference evidence="2 3" key="1">
    <citation type="submission" date="2021-02" db="EMBL/GenBank/DDBJ databases">
        <title>Variation within the Batrachochytrium salamandrivorans European outbreak.</title>
        <authorList>
            <person name="Kelly M."/>
            <person name="Pasmans F."/>
            <person name="Shea T.P."/>
            <person name="Munoz J.F."/>
            <person name="Carranza S."/>
            <person name="Cuomo C.A."/>
            <person name="Martel A."/>
        </authorList>
    </citation>
    <scope>NUCLEOTIDE SEQUENCE [LARGE SCALE GENOMIC DNA]</scope>
    <source>
        <strain evidence="2 3">AMFP18/2</strain>
    </source>
</reference>
<dbReference type="EMBL" id="JAFCIX010000438">
    <property type="protein sequence ID" value="KAH6589955.1"/>
    <property type="molecule type" value="Genomic_DNA"/>
</dbReference>
<feature type="region of interest" description="Disordered" evidence="1">
    <location>
        <begin position="329"/>
        <end position="359"/>
    </location>
</feature>
<keyword evidence="3" id="KW-1185">Reference proteome</keyword>
<evidence type="ECO:0000256" key="1">
    <source>
        <dbReference type="SAM" id="MobiDB-lite"/>
    </source>
</evidence>
<proteinExistence type="predicted"/>
<name>A0ABQ8F0I4_9FUNG</name>
<evidence type="ECO:0000313" key="2">
    <source>
        <dbReference type="EMBL" id="KAH6589955.1"/>
    </source>
</evidence>
<organism evidence="2 3">
    <name type="scientific">Batrachochytrium salamandrivorans</name>
    <dbReference type="NCBI Taxonomy" id="1357716"/>
    <lineage>
        <taxon>Eukaryota</taxon>
        <taxon>Fungi</taxon>
        <taxon>Fungi incertae sedis</taxon>
        <taxon>Chytridiomycota</taxon>
        <taxon>Chytridiomycota incertae sedis</taxon>
        <taxon>Chytridiomycetes</taxon>
        <taxon>Rhizophydiales</taxon>
        <taxon>Rhizophydiales incertae sedis</taxon>
        <taxon>Batrachochytrium</taxon>
    </lineage>
</organism>
<sequence>MPVLETAQEEPPSLESTNLPLPLDKLLITLRDFQPICAVYPSFRSTTTGEDGIVEVSCLNCNTIVLTFSAIQKDKCLVQPQNQCHMSASQLWLEPLLPTNTKVLISRSLMHGDQIEQAKLDPYYSPAFHIIVKPASLLPSKPTTGTSDLSPTSPSYLTVSTQLNDELLKYIASRRIDAEARIATIRETVYAELEQQEMTASSQKEEMLHRLGLSLAPGSSSKGLPLSPFMQQPLPYNSVPIPSDAPDISSKSKQGTIALDSQSISQGIDFSKESDFGSTSTILSKVPLTVPLALDTPSQTAAEAALLDNYDNVTVISESRAPNMTVIPESDSMSGLPPLPDTADTYHNEPLESADPNTEDDQDEVLFEMEGMASRPTTKYSITSGSGSSALHYDYQWRYRNQAPSGLSMSLPIRTPNFARRSDPNLGAIAEEKAVAGFALLESEEMDTASGDQSALPAIFSRRTLLQGKNDVDAVLDEGESEDNDDLDNVGFEPPHIVSARTYARESFLGSRPFSRKFSAI</sequence>
<accession>A0ABQ8F0I4</accession>
<evidence type="ECO:0000313" key="3">
    <source>
        <dbReference type="Proteomes" id="UP001648503"/>
    </source>
</evidence>
<gene>
    <name evidence="2" type="ORF">BASA50_009658</name>
</gene>
<protein>
    <submittedName>
        <fullName evidence="2">Uncharacterized protein</fullName>
    </submittedName>
</protein>
<comment type="caution">
    <text evidence="2">The sequence shown here is derived from an EMBL/GenBank/DDBJ whole genome shotgun (WGS) entry which is preliminary data.</text>
</comment>
<dbReference type="Proteomes" id="UP001648503">
    <property type="component" value="Unassembled WGS sequence"/>
</dbReference>